<keyword evidence="3" id="KW-1185">Reference proteome</keyword>
<sequence length="197" mass="21850">MTRSLTLLRVRPKPGDPARGWLTAGPFQTPCALGPAGIVRNKREGDRGTPAGRFGLLWAFYRPDRWRPAGGGVPMTPMRRDQGWCEDVRSPRYNRPVRLPAADCTDRMWREDGLYDLTYVLDQNFTRRAKGKGSAIFFHLARPGLTPTAGCVAIAPSAMRKLAPRLARGCAMEIGPACGRPLSGRAAPDRPWRRRSP</sequence>
<organism evidence="2 3">
    <name type="scientific">Roseiarcus fermentans</name>
    <dbReference type="NCBI Taxonomy" id="1473586"/>
    <lineage>
        <taxon>Bacteria</taxon>
        <taxon>Pseudomonadati</taxon>
        <taxon>Pseudomonadota</taxon>
        <taxon>Alphaproteobacteria</taxon>
        <taxon>Hyphomicrobiales</taxon>
        <taxon>Roseiarcaceae</taxon>
        <taxon>Roseiarcus</taxon>
    </lineage>
</organism>
<comment type="caution">
    <text evidence="2">The sequence shown here is derived from an EMBL/GenBank/DDBJ whole genome shotgun (WGS) entry which is preliminary data.</text>
</comment>
<proteinExistence type="predicted"/>
<evidence type="ECO:0000313" key="2">
    <source>
        <dbReference type="EMBL" id="RBP03529.1"/>
    </source>
</evidence>
<dbReference type="AlphaFoldDB" id="A0A366EPV6"/>
<dbReference type="Proteomes" id="UP000253529">
    <property type="component" value="Unassembled WGS sequence"/>
</dbReference>
<protein>
    <submittedName>
        <fullName evidence="2">L,D-peptidoglycan transpeptidase YkuD (ErfK/YbiS/YcfS/YnhG family)</fullName>
    </submittedName>
</protein>
<accession>A0A366EPV6</accession>
<dbReference type="GO" id="GO:0016740">
    <property type="term" value="F:transferase activity"/>
    <property type="evidence" value="ECO:0007669"/>
    <property type="project" value="InterPro"/>
</dbReference>
<dbReference type="RefSeq" id="WP_113892667.1">
    <property type="nucleotide sequence ID" value="NZ_QNRK01000043.1"/>
</dbReference>
<evidence type="ECO:0000313" key="3">
    <source>
        <dbReference type="Proteomes" id="UP000253529"/>
    </source>
</evidence>
<dbReference type="PANTHER" id="PTHR38589">
    <property type="entry name" value="BLR0621 PROTEIN"/>
    <property type="match status" value="1"/>
</dbReference>
<reference evidence="2 3" key="1">
    <citation type="submission" date="2018-06" db="EMBL/GenBank/DDBJ databases">
        <title>Genomic Encyclopedia of Type Strains, Phase IV (KMG-IV): sequencing the most valuable type-strain genomes for metagenomic binning, comparative biology and taxonomic classification.</title>
        <authorList>
            <person name="Goeker M."/>
        </authorList>
    </citation>
    <scope>NUCLEOTIDE SEQUENCE [LARGE SCALE GENOMIC DNA]</scope>
    <source>
        <strain evidence="2 3">DSM 24875</strain>
    </source>
</reference>
<feature type="domain" description="L,D-TPase catalytic" evidence="1">
    <location>
        <begin position="27"/>
        <end position="170"/>
    </location>
</feature>
<dbReference type="EMBL" id="QNRK01000043">
    <property type="protein sequence ID" value="RBP03529.1"/>
    <property type="molecule type" value="Genomic_DNA"/>
</dbReference>
<dbReference type="OrthoDB" id="9804204at2"/>
<dbReference type="PANTHER" id="PTHR38589:SF1">
    <property type="entry name" value="BLR0621 PROTEIN"/>
    <property type="match status" value="1"/>
</dbReference>
<name>A0A366EPV6_9HYPH</name>
<dbReference type="Pfam" id="PF03734">
    <property type="entry name" value="YkuD"/>
    <property type="match status" value="1"/>
</dbReference>
<gene>
    <name evidence="2" type="ORF">DFR50_14315</name>
</gene>
<dbReference type="InterPro" id="IPR005490">
    <property type="entry name" value="LD_TPept_cat_dom"/>
</dbReference>
<evidence type="ECO:0000259" key="1">
    <source>
        <dbReference type="Pfam" id="PF03734"/>
    </source>
</evidence>